<reference evidence="3 4" key="1">
    <citation type="submission" date="2018-07" db="EMBL/GenBank/DDBJ databases">
        <title>Halomonas montanilacus sp. nov., isolated from Lake Pengyan on Tibetan Plateau.</title>
        <authorList>
            <person name="Lu H."/>
            <person name="Xing P."/>
            <person name="Wu Q."/>
        </authorList>
    </citation>
    <scope>NUCLEOTIDE SEQUENCE [LARGE SCALE GENOMIC DNA]</scope>
    <source>
        <strain evidence="3 4">PYC7W</strain>
    </source>
</reference>
<feature type="region of interest" description="Disordered" evidence="1">
    <location>
        <begin position="88"/>
        <end position="113"/>
    </location>
</feature>
<dbReference type="RefSeq" id="WP_114479111.1">
    <property type="nucleotide sequence ID" value="NZ_QPII01000007.1"/>
</dbReference>
<dbReference type="Pfam" id="PF13699">
    <property type="entry name" value="eCIS_core"/>
    <property type="match status" value="1"/>
</dbReference>
<gene>
    <name evidence="3" type="ORF">DU505_11410</name>
</gene>
<evidence type="ECO:0000313" key="3">
    <source>
        <dbReference type="EMBL" id="RCV89157.1"/>
    </source>
</evidence>
<proteinExistence type="predicted"/>
<feature type="region of interest" description="Disordered" evidence="1">
    <location>
        <begin position="185"/>
        <end position="205"/>
    </location>
</feature>
<dbReference type="EMBL" id="QPII01000007">
    <property type="protein sequence ID" value="RCV89157.1"/>
    <property type="molecule type" value="Genomic_DNA"/>
</dbReference>
<evidence type="ECO:0000259" key="2">
    <source>
        <dbReference type="Pfam" id="PF13699"/>
    </source>
</evidence>
<protein>
    <submittedName>
        <fullName evidence="3">DUF4157 domain-containing protein</fullName>
    </submittedName>
</protein>
<dbReference type="Proteomes" id="UP000252405">
    <property type="component" value="Unassembled WGS sequence"/>
</dbReference>
<feature type="domain" description="eCIS core" evidence="2">
    <location>
        <begin position="110"/>
        <end position="186"/>
    </location>
</feature>
<comment type="caution">
    <text evidence="3">The sequence shown here is derived from an EMBL/GenBank/DDBJ whole genome shotgun (WGS) entry which is preliminary data.</text>
</comment>
<dbReference type="InterPro" id="IPR025295">
    <property type="entry name" value="eCIS_core_dom"/>
</dbReference>
<evidence type="ECO:0000313" key="4">
    <source>
        <dbReference type="Proteomes" id="UP000252405"/>
    </source>
</evidence>
<accession>A0A368TY40</accession>
<name>A0A368TY40_9GAMM</name>
<keyword evidence="4" id="KW-1185">Reference proteome</keyword>
<evidence type="ECO:0000256" key="1">
    <source>
        <dbReference type="SAM" id="MobiDB-lite"/>
    </source>
</evidence>
<organism evidence="3 4">
    <name type="scientific">Billgrantia montanilacus</name>
    <dbReference type="NCBI Taxonomy" id="2282305"/>
    <lineage>
        <taxon>Bacteria</taxon>
        <taxon>Pseudomonadati</taxon>
        <taxon>Pseudomonadota</taxon>
        <taxon>Gammaproteobacteria</taxon>
        <taxon>Oceanospirillales</taxon>
        <taxon>Halomonadaceae</taxon>
        <taxon>Billgrantia</taxon>
    </lineage>
</organism>
<dbReference type="OrthoDB" id="6174656at2"/>
<dbReference type="AlphaFoldDB" id="A0A368TY40"/>
<sequence>MSARKAHDSVATSVSIREMADAFSRYSKTTTPPHLQIQRSCDCGAETELSGKCASCATEEKYGIQPNLTIGPQDDAFEQEADEIADQVGAGDSTATSPLPSAAVAKGGQPLSRSERTFFEPRFGRDLSHVRLHRDTAAAEAARNLSARAFTLHNHIVFAAEQYRPDSIEGRRLIAHELTHTLQQGSSSTIRRLPTIPGMNDGQRRSATLDFPDRLPHMDDPRGPGPHSTLTYAQSRELNRCIDAMGDGEVARAECAHMVLGTPLPEWRSVAGISSPVPFRSHVSSAGAATLRIGLVNLTILPDAQSDDPAMQDRAETEIRPQTLAAGTHLVEADTMNGRATSFSVNPAAFNLTIQTTYGPGVTAASTSGYGRGTTEADERTESTSLGFHEGEHGRDFINFLRNNPYPEFTGHNGQSATAFSARITQFETALQDYVRRMNRASVLATDCVGTTIDDYNADNGTATTTCVVSTGNP</sequence>